<feature type="compositionally biased region" description="Acidic residues" evidence="1">
    <location>
        <begin position="40"/>
        <end position="50"/>
    </location>
</feature>
<reference evidence="2" key="1">
    <citation type="submission" date="2021-03" db="EMBL/GenBank/DDBJ databases">
        <title>Evolutionary innovations through gain and loss of genes in the ectomycorrhizal Boletales.</title>
        <authorList>
            <person name="Wu G."/>
            <person name="Miyauchi S."/>
            <person name="Morin E."/>
            <person name="Yang Z.-L."/>
            <person name="Xu J."/>
            <person name="Martin F.M."/>
        </authorList>
    </citation>
    <scope>NUCLEOTIDE SEQUENCE</scope>
    <source>
        <strain evidence="2">BR01</strain>
    </source>
</reference>
<dbReference type="Proteomes" id="UP000683000">
    <property type="component" value="Unassembled WGS sequence"/>
</dbReference>
<proteinExistence type="predicted"/>
<protein>
    <submittedName>
        <fullName evidence="2">Uncharacterized protein</fullName>
    </submittedName>
</protein>
<feature type="region of interest" description="Disordered" evidence="1">
    <location>
        <begin position="30"/>
        <end position="50"/>
    </location>
</feature>
<evidence type="ECO:0000256" key="1">
    <source>
        <dbReference type="SAM" id="MobiDB-lite"/>
    </source>
</evidence>
<name>A0A8I2YEH8_9AGAM</name>
<sequence length="50" mass="5577">MWLRVYTRDEVFHGLIQGVYRHILKSLAPSGSPASTEAAQEGEEGFDLDV</sequence>
<organism evidence="2 3">
    <name type="scientific">Boletus reticuloceps</name>
    <dbReference type="NCBI Taxonomy" id="495285"/>
    <lineage>
        <taxon>Eukaryota</taxon>
        <taxon>Fungi</taxon>
        <taxon>Dikarya</taxon>
        <taxon>Basidiomycota</taxon>
        <taxon>Agaricomycotina</taxon>
        <taxon>Agaricomycetes</taxon>
        <taxon>Agaricomycetidae</taxon>
        <taxon>Boletales</taxon>
        <taxon>Boletineae</taxon>
        <taxon>Boletaceae</taxon>
        <taxon>Boletoideae</taxon>
        <taxon>Boletus</taxon>
    </lineage>
</organism>
<dbReference type="EMBL" id="JAGFBS010000053">
    <property type="protein sequence ID" value="KAG6370345.1"/>
    <property type="molecule type" value="Genomic_DNA"/>
</dbReference>
<gene>
    <name evidence="2" type="ORF">JVT61DRAFT_12153</name>
</gene>
<evidence type="ECO:0000313" key="2">
    <source>
        <dbReference type="EMBL" id="KAG6370345.1"/>
    </source>
</evidence>
<evidence type="ECO:0000313" key="3">
    <source>
        <dbReference type="Proteomes" id="UP000683000"/>
    </source>
</evidence>
<keyword evidence="3" id="KW-1185">Reference proteome</keyword>
<accession>A0A8I2YEH8</accession>
<dbReference type="AlphaFoldDB" id="A0A8I2YEH8"/>
<dbReference type="OrthoDB" id="10573167at2759"/>
<comment type="caution">
    <text evidence="2">The sequence shown here is derived from an EMBL/GenBank/DDBJ whole genome shotgun (WGS) entry which is preliminary data.</text>
</comment>